<feature type="transmembrane region" description="Helical" evidence="1">
    <location>
        <begin position="56"/>
        <end position="76"/>
    </location>
</feature>
<feature type="transmembrane region" description="Helical" evidence="1">
    <location>
        <begin position="115"/>
        <end position="136"/>
    </location>
</feature>
<proteinExistence type="predicted"/>
<evidence type="ECO:0000313" key="3">
    <source>
        <dbReference type="Proteomes" id="UP000612329"/>
    </source>
</evidence>
<evidence type="ECO:0000313" key="2">
    <source>
        <dbReference type="EMBL" id="GGK15195.1"/>
    </source>
</evidence>
<dbReference type="Proteomes" id="UP000612329">
    <property type="component" value="Unassembled WGS sequence"/>
</dbReference>
<keyword evidence="1" id="KW-0812">Transmembrane</keyword>
<evidence type="ECO:0000256" key="1">
    <source>
        <dbReference type="SAM" id="Phobius"/>
    </source>
</evidence>
<name>A0A8J3BF70_9FLAO</name>
<feature type="transmembrane region" description="Helical" evidence="1">
    <location>
        <begin position="177"/>
        <end position="198"/>
    </location>
</feature>
<feature type="transmembrane region" description="Helical" evidence="1">
    <location>
        <begin position="7"/>
        <end position="25"/>
    </location>
</feature>
<feature type="transmembrane region" description="Helical" evidence="1">
    <location>
        <begin position="82"/>
        <end position="103"/>
    </location>
</feature>
<dbReference type="AlphaFoldDB" id="A0A8J3BF70"/>
<keyword evidence="1" id="KW-0472">Membrane</keyword>
<protein>
    <submittedName>
        <fullName evidence="2">Uncharacterized protein</fullName>
    </submittedName>
</protein>
<feature type="transmembrane region" description="Helical" evidence="1">
    <location>
        <begin position="31"/>
        <end position="49"/>
    </location>
</feature>
<dbReference type="EMBL" id="BMNR01000002">
    <property type="protein sequence ID" value="GGK15195.1"/>
    <property type="molecule type" value="Genomic_DNA"/>
</dbReference>
<feature type="transmembrane region" description="Helical" evidence="1">
    <location>
        <begin position="204"/>
        <end position="221"/>
    </location>
</feature>
<sequence length="236" mass="27178">MFMNKSKVLVGIILLVYLAFIVSQFSNHHYLATVFDALILPLITITYFIGDHKKQVLFIVFLLAYSISDLMVLIVDHIPYELYYYIGNGLYILAYLTLLVKVLKSLSFLEIIKNFKLHLIVLIGLNVYIAYVLQVIVNPYVSMTNEYFVEIIYNVSMLLLLSASLLAYFYKDNKKSLFMFLGSLSIVFSEVIGVAYMYVAQQNLLNFISTTLTILAFYFFCKQTKLSNEEVNQFVG</sequence>
<comment type="caution">
    <text evidence="2">The sequence shown here is derived from an EMBL/GenBank/DDBJ whole genome shotgun (WGS) entry which is preliminary data.</text>
</comment>
<keyword evidence="3" id="KW-1185">Reference proteome</keyword>
<reference evidence="2" key="2">
    <citation type="submission" date="2020-09" db="EMBL/GenBank/DDBJ databases">
        <authorList>
            <person name="Sun Q."/>
            <person name="Ohkuma M."/>
        </authorList>
    </citation>
    <scope>NUCLEOTIDE SEQUENCE</scope>
    <source>
        <strain evidence="2">JCM 12862</strain>
    </source>
</reference>
<organism evidence="2 3">
    <name type="scientific">Yeosuana aromativorans</name>
    <dbReference type="NCBI Taxonomy" id="288019"/>
    <lineage>
        <taxon>Bacteria</taxon>
        <taxon>Pseudomonadati</taxon>
        <taxon>Bacteroidota</taxon>
        <taxon>Flavobacteriia</taxon>
        <taxon>Flavobacteriales</taxon>
        <taxon>Flavobacteriaceae</taxon>
        <taxon>Yeosuana</taxon>
    </lineage>
</organism>
<reference evidence="2" key="1">
    <citation type="journal article" date="2014" name="Int. J. Syst. Evol. Microbiol.">
        <title>Complete genome sequence of Corynebacterium casei LMG S-19264T (=DSM 44701T), isolated from a smear-ripened cheese.</title>
        <authorList>
            <consortium name="US DOE Joint Genome Institute (JGI-PGF)"/>
            <person name="Walter F."/>
            <person name="Albersmeier A."/>
            <person name="Kalinowski J."/>
            <person name="Ruckert C."/>
        </authorList>
    </citation>
    <scope>NUCLEOTIDE SEQUENCE</scope>
    <source>
        <strain evidence="2">JCM 12862</strain>
    </source>
</reference>
<feature type="transmembrane region" description="Helical" evidence="1">
    <location>
        <begin position="151"/>
        <end position="170"/>
    </location>
</feature>
<gene>
    <name evidence="2" type="ORF">GCM10007962_06740</name>
</gene>
<keyword evidence="1" id="KW-1133">Transmembrane helix</keyword>
<accession>A0A8J3BF70</accession>